<feature type="compositionally biased region" description="Polar residues" evidence="1">
    <location>
        <begin position="137"/>
        <end position="149"/>
    </location>
</feature>
<accession>A0A3D8R627</accession>
<sequence>MGIWPFSWRSNRKRTHGGGPGISRSEEEAMHHAGSLRDGSQSTEMNSTSLVPERRQSRRDSRGKRRSSRDTKKLQRNLPKQRTYSFSPGRHDSIRIAPDIHRPPPVPPLPTNASPSGVRANTVGKTSANNPVHPPRAQTQPVMSTTQEWQRAPTLHKRTAQDLNRRKSNKKRRKEEHDREAEIKAMVAEMPTRPATDSASSGRPMKKDSRKMHTGLNHNLQNPASDISLPTAESMRSSLSSRSNDSASYKVSALDVLAPRPTIRCSDTPRYVPGASGFGSRGSGSPRRGISERLHIPKEVLDANKRVDDLADNLDAGDLRELMERDQRRKEKKKAADRIKMERRLARTQAKQRAEQAEAERTGGTPPPNMERGVLGRDGPSRDTEEGISAVVTSSRRRHSDSSSMGQSQRRAILERKPSALSIQDPRSHFRRTESLATEQQSPTDEHDEPMIGTAQVGTVSRASISPPPSPRDHTIVESSISQVMDLKEPENIAPVKPGATRQTSQSPVRPPQSWTSFFRRGSRTRKRGSTPSSFSNTSRDSMIRESHQTAQVPQIGYTPVKLSSTVPKRTMSKFREDLPELPISPPDSRVQSPEADEVPPIREEYPKPGHGSLENMDSRVRYDTPTSNYQSLDAMRLHDQTPTSGHRSMETASPEPTAIMSQSLASIDSEGSWLSGRKPGSKRASSQLMTHPLRDSASSLQKRYRELSESAEELGIAEDEYFSRLTPGPDDQFDLRGSSAQSGGQPVASSDEDDEEDDLASPKLGAVARRPTVIHHEPRAKSTYGLQEYLEGPAGETLDELSYGMNDDMNIDDPEAGLKRAKSIDLGHGHVRRISAGSARLLDLKPSLSGESSKKTAEIGSA</sequence>
<protein>
    <submittedName>
        <fullName evidence="2">Uncharacterized protein</fullName>
    </submittedName>
</protein>
<evidence type="ECO:0000256" key="1">
    <source>
        <dbReference type="SAM" id="MobiDB-lite"/>
    </source>
</evidence>
<comment type="caution">
    <text evidence="2">The sequence shown here is derived from an EMBL/GenBank/DDBJ whole genome shotgun (WGS) entry which is preliminary data.</text>
</comment>
<proteinExistence type="predicted"/>
<feature type="compositionally biased region" description="Acidic residues" evidence="1">
    <location>
        <begin position="710"/>
        <end position="721"/>
    </location>
</feature>
<feature type="compositionally biased region" description="Polar residues" evidence="1">
    <location>
        <begin position="216"/>
        <end position="225"/>
    </location>
</feature>
<evidence type="ECO:0000313" key="2">
    <source>
        <dbReference type="EMBL" id="RDW69499.1"/>
    </source>
</evidence>
<feature type="compositionally biased region" description="Low complexity" evidence="1">
    <location>
        <begin position="234"/>
        <end position="248"/>
    </location>
</feature>
<organism evidence="2 3">
    <name type="scientific">Coleophoma cylindrospora</name>
    <dbReference type="NCBI Taxonomy" id="1849047"/>
    <lineage>
        <taxon>Eukaryota</taxon>
        <taxon>Fungi</taxon>
        <taxon>Dikarya</taxon>
        <taxon>Ascomycota</taxon>
        <taxon>Pezizomycotina</taxon>
        <taxon>Leotiomycetes</taxon>
        <taxon>Helotiales</taxon>
        <taxon>Dermateaceae</taxon>
        <taxon>Coleophoma</taxon>
    </lineage>
</organism>
<feature type="compositionally biased region" description="Basic and acidic residues" evidence="1">
    <location>
        <begin position="352"/>
        <end position="361"/>
    </location>
</feature>
<dbReference type="AlphaFoldDB" id="A0A3D8R627"/>
<reference evidence="2 3" key="1">
    <citation type="journal article" date="2018" name="IMA Fungus">
        <title>IMA Genome-F 9: Draft genome sequence of Annulohypoxylon stygium, Aspergillus mulundensis, Berkeleyomyces basicola (syn. Thielaviopsis basicola), Ceratocystis smalleyi, two Cercospora beticola strains, Coleophoma cylindrospora, Fusarium fracticaudum, Phialophora cf. hyalina, and Morchella septimelata.</title>
        <authorList>
            <person name="Wingfield B.D."/>
            <person name="Bills G.F."/>
            <person name="Dong Y."/>
            <person name="Huang W."/>
            <person name="Nel W.J."/>
            <person name="Swalarsk-Parry B.S."/>
            <person name="Vaghefi N."/>
            <person name="Wilken P.M."/>
            <person name="An Z."/>
            <person name="de Beer Z.W."/>
            <person name="De Vos L."/>
            <person name="Chen L."/>
            <person name="Duong T.A."/>
            <person name="Gao Y."/>
            <person name="Hammerbacher A."/>
            <person name="Kikkert J.R."/>
            <person name="Li Y."/>
            <person name="Li H."/>
            <person name="Li K."/>
            <person name="Li Q."/>
            <person name="Liu X."/>
            <person name="Ma X."/>
            <person name="Naidoo K."/>
            <person name="Pethybridge S.J."/>
            <person name="Sun J."/>
            <person name="Steenkamp E.T."/>
            <person name="van der Nest M.A."/>
            <person name="van Wyk S."/>
            <person name="Wingfield M.J."/>
            <person name="Xiong C."/>
            <person name="Yue Q."/>
            <person name="Zhang X."/>
        </authorList>
    </citation>
    <scope>NUCLEOTIDE SEQUENCE [LARGE SCALE GENOMIC DNA]</scope>
    <source>
        <strain evidence="2 3">BP6252</strain>
    </source>
</reference>
<dbReference type="STRING" id="1849047.A0A3D8R627"/>
<dbReference type="EMBL" id="PDLM01000009">
    <property type="protein sequence ID" value="RDW69499.1"/>
    <property type="molecule type" value="Genomic_DNA"/>
</dbReference>
<feature type="region of interest" description="Disordered" evidence="1">
    <location>
        <begin position="1"/>
        <end position="249"/>
    </location>
</feature>
<feature type="compositionally biased region" description="Acidic residues" evidence="1">
    <location>
        <begin position="751"/>
        <end position="760"/>
    </location>
</feature>
<feature type="compositionally biased region" description="Basic and acidic residues" evidence="1">
    <location>
        <begin position="317"/>
        <end position="345"/>
    </location>
</feature>
<feature type="compositionally biased region" description="Polar residues" evidence="1">
    <location>
        <begin position="38"/>
        <end position="50"/>
    </location>
</feature>
<dbReference type="OrthoDB" id="4152802at2759"/>
<feature type="compositionally biased region" description="Basic and acidic residues" evidence="1">
    <location>
        <begin position="89"/>
        <end position="102"/>
    </location>
</feature>
<name>A0A3D8R627_9HELO</name>
<feature type="region of interest" description="Disordered" evidence="1">
    <location>
        <begin position="263"/>
        <end position="290"/>
    </location>
</feature>
<evidence type="ECO:0000313" key="3">
    <source>
        <dbReference type="Proteomes" id="UP000256645"/>
    </source>
</evidence>
<keyword evidence="3" id="KW-1185">Reference proteome</keyword>
<gene>
    <name evidence="2" type="ORF">BP6252_08519</name>
</gene>
<feature type="region of interest" description="Disordered" evidence="1">
    <location>
        <begin position="314"/>
        <end position="788"/>
    </location>
</feature>
<feature type="compositionally biased region" description="Polar residues" evidence="1">
    <location>
        <begin position="739"/>
        <end position="749"/>
    </location>
</feature>
<dbReference type="Proteomes" id="UP000256645">
    <property type="component" value="Unassembled WGS sequence"/>
</dbReference>